<dbReference type="Pfam" id="PF01944">
    <property type="entry name" value="SpoIIM"/>
    <property type="match status" value="1"/>
</dbReference>
<dbReference type="KEGG" id="hfv:R50_1163"/>
<feature type="transmembrane region" description="Helical" evidence="1">
    <location>
        <begin position="43"/>
        <end position="61"/>
    </location>
</feature>
<gene>
    <name evidence="2" type="ORF">R50_1163</name>
</gene>
<dbReference type="Proteomes" id="UP000503399">
    <property type="component" value="Chromosome"/>
</dbReference>
<dbReference type="EMBL" id="LR778114">
    <property type="protein sequence ID" value="CAB1128669.1"/>
    <property type="molecule type" value="Genomic_DNA"/>
</dbReference>
<proteinExistence type="predicted"/>
<keyword evidence="1" id="KW-0812">Transmembrane</keyword>
<dbReference type="AlphaFoldDB" id="A0A6F8ZF97"/>
<keyword evidence="1" id="KW-1133">Transmembrane helix</keyword>
<sequence length="194" mass="19934">MGRGRAGAALLAFGALGLGLAFGAMGMRALTAAEREGLAQFLLQFWGNPGLVLHAAAPAAFRRALAANLKVEGLLYLLGISVAGIPLVPVVLFFRGFVAGFALAAVATAFGPRGPAAVLTLLVPGSLLLLPAWWWTAGQALGLSWRLVHRPGSGGWGRELARFTALAAVMAGVVTLGTAVQCFLSPLAAHWLGL</sequence>
<keyword evidence="3" id="KW-1185">Reference proteome</keyword>
<organism evidence="2 3">
    <name type="scientific">Candidatus Hydrogenisulfobacillus filiaventi</name>
    <dbReference type="NCBI Taxonomy" id="2707344"/>
    <lineage>
        <taxon>Bacteria</taxon>
        <taxon>Bacillati</taxon>
        <taxon>Bacillota</taxon>
        <taxon>Clostridia</taxon>
        <taxon>Eubacteriales</taxon>
        <taxon>Clostridiales Family XVII. Incertae Sedis</taxon>
        <taxon>Candidatus Hydrogenisulfobacillus</taxon>
    </lineage>
</organism>
<feature type="transmembrane region" description="Helical" evidence="1">
    <location>
        <begin position="73"/>
        <end position="106"/>
    </location>
</feature>
<reference evidence="2 3" key="1">
    <citation type="submission" date="2020-02" db="EMBL/GenBank/DDBJ databases">
        <authorList>
            <person name="Hogendoorn C."/>
        </authorList>
    </citation>
    <scope>NUCLEOTIDE SEQUENCE [LARGE SCALE GENOMIC DNA]</scope>
    <source>
        <strain evidence="2">R501</strain>
    </source>
</reference>
<keyword evidence="1" id="KW-0472">Membrane</keyword>
<evidence type="ECO:0000313" key="3">
    <source>
        <dbReference type="Proteomes" id="UP000503399"/>
    </source>
</evidence>
<protein>
    <submittedName>
        <fullName evidence="2">Stage II sporulation protein M (SpoIIM)</fullName>
    </submittedName>
</protein>
<name>A0A6F8ZF97_9FIRM</name>
<evidence type="ECO:0000313" key="2">
    <source>
        <dbReference type="EMBL" id="CAB1128669.1"/>
    </source>
</evidence>
<dbReference type="InterPro" id="IPR002798">
    <property type="entry name" value="SpoIIM-like"/>
</dbReference>
<feature type="transmembrane region" description="Helical" evidence="1">
    <location>
        <begin position="160"/>
        <end position="188"/>
    </location>
</feature>
<evidence type="ECO:0000256" key="1">
    <source>
        <dbReference type="SAM" id="Phobius"/>
    </source>
</evidence>
<feature type="transmembrane region" description="Helical" evidence="1">
    <location>
        <begin position="126"/>
        <end position="148"/>
    </location>
</feature>
<accession>A0A6F8ZF97</accession>